<comment type="caution">
    <text evidence="2">The sequence shown here is derived from an EMBL/GenBank/DDBJ whole genome shotgun (WGS) entry which is preliminary data.</text>
</comment>
<name>A0A397VAL8_9GLOM</name>
<dbReference type="InterPro" id="IPR000719">
    <property type="entry name" value="Prot_kinase_dom"/>
</dbReference>
<evidence type="ECO:0000313" key="3">
    <source>
        <dbReference type="Proteomes" id="UP000266673"/>
    </source>
</evidence>
<dbReference type="PROSITE" id="PS50011">
    <property type="entry name" value="PROTEIN_KINASE_DOM"/>
    <property type="match status" value="1"/>
</dbReference>
<evidence type="ECO:0000313" key="2">
    <source>
        <dbReference type="EMBL" id="RIB17989.1"/>
    </source>
</evidence>
<dbReference type="Proteomes" id="UP000266673">
    <property type="component" value="Unassembled WGS sequence"/>
</dbReference>
<keyword evidence="2" id="KW-0418">Kinase</keyword>
<keyword evidence="3" id="KW-1185">Reference proteome</keyword>
<feature type="domain" description="Protein kinase" evidence="1">
    <location>
        <begin position="11"/>
        <end position="280"/>
    </location>
</feature>
<dbReference type="Gene3D" id="1.10.510.10">
    <property type="entry name" value="Transferase(Phosphotransferase) domain 1"/>
    <property type="match status" value="1"/>
</dbReference>
<dbReference type="GO" id="GO:0005524">
    <property type="term" value="F:ATP binding"/>
    <property type="evidence" value="ECO:0007669"/>
    <property type="project" value="InterPro"/>
</dbReference>
<dbReference type="STRING" id="44941.A0A397VAL8"/>
<protein>
    <submittedName>
        <fullName evidence="2">Kinase-like domain-containing protein</fullName>
    </submittedName>
</protein>
<organism evidence="2 3">
    <name type="scientific">Gigaspora rosea</name>
    <dbReference type="NCBI Taxonomy" id="44941"/>
    <lineage>
        <taxon>Eukaryota</taxon>
        <taxon>Fungi</taxon>
        <taxon>Fungi incertae sedis</taxon>
        <taxon>Mucoromycota</taxon>
        <taxon>Glomeromycotina</taxon>
        <taxon>Glomeromycetes</taxon>
        <taxon>Diversisporales</taxon>
        <taxon>Gigasporaceae</taxon>
        <taxon>Gigaspora</taxon>
    </lineage>
</organism>
<accession>A0A397VAL8</accession>
<proteinExistence type="predicted"/>
<dbReference type="OrthoDB" id="544350at2759"/>
<keyword evidence="2" id="KW-0808">Transferase</keyword>
<dbReference type="AlphaFoldDB" id="A0A397VAL8"/>
<evidence type="ECO:0000259" key="1">
    <source>
        <dbReference type="PROSITE" id="PS50011"/>
    </source>
</evidence>
<dbReference type="InterPro" id="IPR001245">
    <property type="entry name" value="Ser-Thr/Tyr_kinase_cat_dom"/>
</dbReference>
<gene>
    <name evidence="2" type="ORF">C2G38_2037263</name>
</gene>
<sequence length="337" mass="38691">MRITYIPFEQFTNIEYLAKGGFSKIYKAVWEDGPITGWKSSNGCFRRRKREIVLKRFNNSENIDSSFLNELEIYIKIVGETFGISNIFGVTQDSQTRDIMLVIEFVKDGDLHHVLLNHSEINSTSKLDILRKTAEQLQKIHNQKIIHKDFHSGNILINKRNYGVFANINDFGISRQANEWTDKEVYGVIPYIAPEILKEEKFTTASDIYSFGMIMWEITSGQKPFSDRNHDANLIIDICNGIRPPIIDGTPQPFIDLMIKCWENDPSKRPTAGMIKDIILEMCYNDRIELPTIKNTKVATHPHAVFTSRPLSSLIRTALALQHTQLNCLSFAGEEYL</sequence>
<reference evidence="2 3" key="1">
    <citation type="submission" date="2018-06" db="EMBL/GenBank/DDBJ databases">
        <title>Comparative genomics reveals the genomic features of Rhizophagus irregularis, R. cerebriforme, R. diaphanum and Gigaspora rosea, and their symbiotic lifestyle signature.</title>
        <authorList>
            <person name="Morin E."/>
            <person name="San Clemente H."/>
            <person name="Chen E.C.H."/>
            <person name="De La Providencia I."/>
            <person name="Hainaut M."/>
            <person name="Kuo A."/>
            <person name="Kohler A."/>
            <person name="Murat C."/>
            <person name="Tang N."/>
            <person name="Roy S."/>
            <person name="Loubradou J."/>
            <person name="Henrissat B."/>
            <person name="Grigoriev I.V."/>
            <person name="Corradi N."/>
            <person name="Roux C."/>
            <person name="Martin F.M."/>
        </authorList>
    </citation>
    <scope>NUCLEOTIDE SEQUENCE [LARGE SCALE GENOMIC DNA]</scope>
    <source>
        <strain evidence="2 3">DAOM 194757</strain>
    </source>
</reference>
<dbReference type="InterPro" id="IPR051681">
    <property type="entry name" value="Ser/Thr_Kinases-Pseudokinases"/>
</dbReference>
<dbReference type="SUPFAM" id="SSF56112">
    <property type="entry name" value="Protein kinase-like (PK-like)"/>
    <property type="match status" value="1"/>
</dbReference>
<dbReference type="PANTHER" id="PTHR44329">
    <property type="entry name" value="SERINE/THREONINE-PROTEIN KINASE TNNI3K-RELATED"/>
    <property type="match status" value="1"/>
</dbReference>
<dbReference type="GO" id="GO:0004674">
    <property type="term" value="F:protein serine/threonine kinase activity"/>
    <property type="evidence" value="ECO:0007669"/>
    <property type="project" value="TreeGrafter"/>
</dbReference>
<dbReference type="Pfam" id="PF07714">
    <property type="entry name" value="PK_Tyr_Ser-Thr"/>
    <property type="match status" value="1"/>
</dbReference>
<dbReference type="PRINTS" id="PR00109">
    <property type="entry name" value="TYRKINASE"/>
</dbReference>
<dbReference type="InterPro" id="IPR011009">
    <property type="entry name" value="Kinase-like_dom_sf"/>
</dbReference>
<dbReference type="EMBL" id="QKWP01000569">
    <property type="protein sequence ID" value="RIB17989.1"/>
    <property type="molecule type" value="Genomic_DNA"/>
</dbReference>